<accession>A0A2A2HB01</accession>
<evidence type="ECO:0000313" key="10">
    <source>
        <dbReference type="Proteomes" id="UP000246004"/>
    </source>
</evidence>
<evidence type="ECO:0000313" key="8">
    <source>
        <dbReference type="EMBL" id="PWL08791.1"/>
    </source>
</evidence>
<reference evidence="8 10" key="1">
    <citation type="submission" date="2016-04" db="EMBL/GenBank/DDBJ databases">
        <title>Genome sequence of Methanosphaera cuniculi DSM 4103.</title>
        <authorList>
            <person name="Poehlein A."/>
            <person name="Seedorf H."/>
            <person name="Daniel R."/>
        </authorList>
    </citation>
    <scope>NUCLEOTIDE SEQUENCE [LARGE SCALE GENOMIC DNA]</scope>
    <source>
        <strain evidence="8 10">DSM 4103</strain>
    </source>
</reference>
<feature type="transmembrane region" description="Helical" evidence="6">
    <location>
        <begin position="158"/>
        <end position="178"/>
    </location>
</feature>
<feature type="transmembrane region" description="Helical" evidence="6">
    <location>
        <begin position="460"/>
        <end position="479"/>
    </location>
</feature>
<feature type="transmembrane region" description="Helical" evidence="6">
    <location>
        <begin position="403"/>
        <end position="425"/>
    </location>
</feature>
<evidence type="ECO:0000256" key="6">
    <source>
        <dbReference type="SAM" id="Phobius"/>
    </source>
</evidence>
<sequence>MSDKKSKLASGSIIILLGSIILRLGGFIYRFILSRLLSTTGYGIVGLTLPFQNALITAASGGVPPAIAKYVAEYNAIDEEQMVHQIIVTSMKLMIFMAFIAATVMLIISEPVAIGMWNKPEVLMPLRLVALIVPFSVIVGALRGVFQGYYNMLDLFYSKFLEQIFTLMFAVILVLVGWYASGAVLGTALGFLMALVGSYYLYKRDIRDKFITNEFNKIPVREELKILVKLFKFAIPVVITGIAEIFIYDTGTFFIGMFQPIMLAGFYTNASAMSRIPLILANSVSTSILPAASEADSLKDKELLTMYIHQSYRYTAVTTLPVCAIIMVYATPIMTLFFGADYAPGAEALWILVTGMFFFSIYLITSSMCQGLGKPQIPMYTLIVGSIVNIVASFLLIPDYGISGAAVATTIATFVLMILTIVKLTQLSEVHLPYKDLGKIVLAYFIMVVVLWLFPINIIGLILGSIVGLIVYLLLVLAFKALKKDDVVFIEHLVDKTGPLKKYLTPVVSFIYKHAG</sequence>
<comment type="subcellular location">
    <subcellularLocation>
        <location evidence="1">Cell membrane</location>
        <topology evidence="1">Multi-pass membrane protein</topology>
    </subcellularLocation>
</comment>
<dbReference type="OrthoDB" id="19148at2157"/>
<dbReference type="Pfam" id="PF01943">
    <property type="entry name" value="Polysacc_synt"/>
    <property type="match status" value="1"/>
</dbReference>
<evidence type="ECO:0000313" key="9">
    <source>
        <dbReference type="Proteomes" id="UP000217528"/>
    </source>
</evidence>
<keyword evidence="2" id="KW-1003">Cell membrane</keyword>
<dbReference type="EMBL" id="LWMS01000009">
    <property type="protein sequence ID" value="PWL08791.1"/>
    <property type="molecule type" value="Genomic_DNA"/>
</dbReference>
<feature type="transmembrane region" description="Helical" evidence="6">
    <location>
        <begin position="93"/>
        <end position="114"/>
    </location>
</feature>
<gene>
    <name evidence="8" type="primary">spoVB</name>
    <name evidence="7" type="ORF">ASJ82_04420</name>
    <name evidence="8" type="ORF">MSCUN_02830</name>
</gene>
<feature type="transmembrane region" description="Helical" evidence="6">
    <location>
        <begin position="377"/>
        <end position="397"/>
    </location>
</feature>
<comment type="caution">
    <text evidence="7">The sequence shown here is derived from an EMBL/GenBank/DDBJ whole genome shotgun (WGS) entry which is preliminary data.</text>
</comment>
<dbReference type="PANTHER" id="PTHR30250">
    <property type="entry name" value="PST FAMILY PREDICTED COLANIC ACID TRANSPORTER"/>
    <property type="match status" value="1"/>
</dbReference>
<evidence type="ECO:0000256" key="2">
    <source>
        <dbReference type="ARBA" id="ARBA00022475"/>
    </source>
</evidence>
<dbReference type="GO" id="GO:0005886">
    <property type="term" value="C:plasma membrane"/>
    <property type="evidence" value="ECO:0007669"/>
    <property type="project" value="UniProtKB-SubCell"/>
</dbReference>
<evidence type="ECO:0000256" key="3">
    <source>
        <dbReference type="ARBA" id="ARBA00022692"/>
    </source>
</evidence>
<evidence type="ECO:0000256" key="5">
    <source>
        <dbReference type="ARBA" id="ARBA00023136"/>
    </source>
</evidence>
<protein>
    <submittedName>
        <fullName evidence="7">O-antigen and teichoic acid export protein</fullName>
    </submittedName>
    <submittedName>
        <fullName evidence="8">Stage V sporulation protein B</fullName>
    </submittedName>
</protein>
<dbReference type="AlphaFoldDB" id="A0A2A2HB01"/>
<dbReference type="Proteomes" id="UP000217528">
    <property type="component" value="Unassembled WGS sequence"/>
</dbReference>
<feature type="transmembrane region" description="Helical" evidence="6">
    <location>
        <begin position="52"/>
        <end position="72"/>
    </location>
</feature>
<feature type="transmembrane region" description="Helical" evidence="6">
    <location>
        <begin position="348"/>
        <end position="365"/>
    </location>
</feature>
<keyword evidence="9" id="KW-1185">Reference proteome</keyword>
<evidence type="ECO:0000256" key="1">
    <source>
        <dbReference type="ARBA" id="ARBA00004651"/>
    </source>
</evidence>
<dbReference type="EMBL" id="LMVN01000027">
    <property type="protein sequence ID" value="PAV06681.1"/>
    <property type="molecule type" value="Genomic_DNA"/>
</dbReference>
<feature type="transmembrane region" description="Helical" evidence="6">
    <location>
        <begin position="184"/>
        <end position="202"/>
    </location>
</feature>
<feature type="transmembrane region" description="Helical" evidence="6">
    <location>
        <begin position="12"/>
        <end position="32"/>
    </location>
</feature>
<feature type="transmembrane region" description="Helical" evidence="6">
    <location>
        <begin position="314"/>
        <end position="336"/>
    </location>
</feature>
<dbReference type="InterPro" id="IPR050833">
    <property type="entry name" value="Poly_Biosynth_Transport"/>
</dbReference>
<keyword evidence="5 6" id="KW-0472">Membrane</keyword>
<evidence type="ECO:0000256" key="4">
    <source>
        <dbReference type="ARBA" id="ARBA00022989"/>
    </source>
</evidence>
<reference evidence="7 9" key="2">
    <citation type="journal article" date="2017" name="BMC Genomics">
        <title>Genomic analysis of methanogenic archaea reveals a shift towards energy conservation.</title>
        <authorList>
            <person name="Gilmore S.P."/>
            <person name="Henske J.K."/>
            <person name="Sexton J.A."/>
            <person name="Solomon K.V."/>
            <person name="Seppala S."/>
            <person name="Yoo J.I."/>
            <person name="Huyett L.M."/>
            <person name="Pressman A."/>
            <person name="Cogan J.Z."/>
            <person name="Kivenson V."/>
            <person name="Peng X."/>
            <person name="Tan Y."/>
            <person name="Valentine D.L."/>
            <person name="O'Malley M.A."/>
        </authorList>
    </citation>
    <scope>NUCLEOTIDE SEQUENCE [LARGE SCALE GENOMIC DNA]</scope>
    <source>
        <strain evidence="7 9">1R-7</strain>
    </source>
</reference>
<dbReference type="PANTHER" id="PTHR30250:SF11">
    <property type="entry name" value="O-ANTIGEN TRANSPORTER-RELATED"/>
    <property type="match status" value="1"/>
</dbReference>
<feature type="transmembrane region" description="Helical" evidence="6">
    <location>
        <begin position="437"/>
        <end position="454"/>
    </location>
</feature>
<dbReference type="Proteomes" id="UP000246004">
    <property type="component" value="Unassembled WGS sequence"/>
</dbReference>
<dbReference type="InterPro" id="IPR024923">
    <property type="entry name" value="PG_synth_SpoVB"/>
</dbReference>
<dbReference type="CDD" id="cd13128">
    <property type="entry name" value="MATE_Wzx_like"/>
    <property type="match status" value="1"/>
</dbReference>
<name>A0A2A2HB01_9EURY</name>
<keyword evidence="3 6" id="KW-0812">Transmembrane</keyword>
<organism evidence="7 9">
    <name type="scientific">Methanosphaera cuniculi</name>
    <dbReference type="NCBI Taxonomy" id="1077256"/>
    <lineage>
        <taxon>Archaea</taxon>
        <taxon>Methanobacteriati</taxon>
        <taxon>Methanobacteriota</taxon>
        <taxon>Methanomada group</taxon>
        <taxon>Methanobacteria</taxon>
        <taxon>Methanobacteriales</taxon>
        <taxon>Methanobacteriaceae</taxon>
        <taxon>Methanosphaera</taxon>
    </lineage>
</organism>
<feature type="transmembrane region" description="Helical" evidence="6">
    <location>
        <begin position="253"/>
        <end position="270"/>
    </location>
</feature>
<dbReference type="InterPro" id="IPR002797">
    <property type="entry name" value="Polysacc_synth"/>
</dbReference>
<feature type="transmembrane region" description="Helical" evidence="6">
    <location>
        <begin position="126"/>
        <end position="146"/>
    </location>
</feature>
<feature type="transmembrane region" description="Helical" evidence="6">
    <location>
        <begin position="226"/>
        <end position="247"/>
    </location>
</feature>
<dbReference type="PIRSF" id="PIRSF038958">
    <property type="entry name" value="PG_synth_SpoVB"/>
    <property type="match status" value="1"/>
</dbReference>
<keyword evidence="4 6" id="KW-1133">Transmembrane helix</keyword>
<dbReference type="RefSeq" id="WP_095609321.1">
    <property type="nucleotide sequence ID" value="NZ_CAUHCB010000016.1"/>
</dbReference>
<evidence type="ECO:0000313" key="7">
    <source>
        <dbReference type="EMBL" id="PAV06681.1"/>
    </source>
</evidence>
<proteinExistence type="predicted"/>